<reference evidence="3 4" key="1">
    <citation type="submission" date="2018-09" db="EMBL/GenBank/DDBJ databases">
        <title>Complete genome sequence of Cupriavidus oxalaticus T2, a bacterium capable of phenol tolerance and degradation.</title>
        <authorList>
            <person name="Yan J."/>
        </authorList>
    </citation>
    <scope>NUCLEOTIDE SEQUENCE [LARGE SCALE GENOMIC DNA]</scope>
    <source>
        <strain evidence="3 4">T2</strain>
    </source>
</reference>
<protein>
    <submittedName>
        <fullName evidence="3">XRE family transcriptional regulator</fullName>
    </submittedName>
</protein>
<dbReference type="Proteomes" id="UP000325743">
    <property type="component" value="Chromosome 2"/>
</dbReference>
<organism evidence="3 4">
    <name type="scientific">Cupriavidus oxalaticus</name>
    <dbReference type="NCBI Taxonomy" id="96344"/>
    <lineage>
        <taxon>Bacteria</taxon>
        <taxon>Pseudomonadati</taxon>
        <taxon>Pseudomonadota</taxon>
        <taxon>Betaproteobacteria</taxon>
        <taxon>Burkholderiales</taxon>
        <taxon>Burkholderiaceae</taxon>
        <taxon>Cupriavidus</taxon>
    </lineage>
</organism>
<dbReference type="CDD" id="cd00093">
    <property type="entry name" value="HTH_XRE"/>
    <property type="match status" value="1"/>
</dbReference>
<dbReference type="Pfam" id="PF01381">
    <property type="entry name" value="HTH_3"/>
    <property type="match status" value="1"/>
</dbReference>
<proteinExistence type="predicted"/>
<sequence>MHYSIQTLSQLRPILQGFRKSRGLTQANMAAYLGVRQQTYAELEANPAAASVERLFKALRVLGVEMVLSPAPDTDMQPEPEPPSGYVTPPEKDPRRATQVEQPRMPAKRKASRTALKTGQPKREDW</sequence>
<dbReference type="SUPFAM" id="SSF47413">
    <property type="entry name" value="lambda repressor-like DNA-binding domains"/>
    <property type="match status" value="1"/>
</dbReference>
<evidence type="ECO:0000256" key="1">
    <source>
        <dbReference type="SAM" id="MobiDB-lite"/>
    </source>
</evidence>
<dbReference type="InterPro" id="IPR001387">
    <property type="entry name" value="Cro/C1-type_HTH"/>
</dbReference>
<accession>A0A5P3VMN0</accession>
<dbReference type="GO" id="GO:0003677">
    <property type="term" value="F:DNA binding"/>
    <property type="evidence" value="ECO:0007669"/>
    <property type="project" value="InterPro"/>
</dbReference>
<evidence type="ECO:0000259" key="2">
    <source>
        <dbReference type="PROSITE" id="PS50943"/>
    </source>
</evidence>
<gene>
    <name evidence="3" type="ORF">D2917_20970</name>
</gene>
<dbReference type="SMART" id="SM00530">
    <property type="entry name" value="HTH_XRE"/>
    <property type="match status" value="1"/>
</dbReference>
<feature type="domain" description="HTH cro/C1-type" evidence="2">
    <location>
        <begin position="15"/>
        <end position="69"/>
    </location>
</feature>
<evidence type="ECO:0000313" key="4">
    <source>
        <dbReference type="Proteomes" id="UP000325743"/>
    </source>
</evidence>
<feature type="region of interest" description="Disordered" evidence="1">
    <location>
        <begin position="69"/>
        <end position="126"/>
    </location>
</feature>
<dbReference type="EMBL" id="CP032519">
    <property type="protein sequence ID" value="QEZ46683.1"/>
    <property type="molecule type" value="Genomic_DNA"/>
</dbReference>
<dbReference type="PROSITE" id="PS50943">
    <property type="entry name" value="HTH_CROC1"/>
    <property type="match status" value="1"/>
</dbReference>
<dbReference type="InterPro" id="IPR010982">
    <property type="entry name" value="Lambda_DNA-bd_dom_sf"/>
</dbReference>
<name>A0A5P3VMN0_9BURK</name>
<dbReference type="RefSeq" id="WP_151071847.1">
    <property type="nucleotide sequence ID" value="NZ_CP032519.1"/>
</dbReference>
<dbReference type="Gene3D" id="1.10.260.40">
    <property type="entry name" value="lambda repressor-like DNA-binding domains"/>
    <property type="match status" value="1"/>
</dbReference>
<evidence type="ECO:0000313" key="3">
    <source>
        <dbReference type="EMBL" id="QEZ46683.1"/>
    </source>
</evidence>
<dbReference type="AlphaFoldDB" id="A0A5P3VMN0"/>